<comment type="caution">
    <text evidence="2">The sequence shown here is derived from an EMBL/GenBank/DDBJ whole genome shotgun (WGS) entry which is preliminary data.</text>
</comment>
<dbReference type="OrthoDB" id="786951at2759"/>
<dbReference type="Proteomes" id="UP000285301">
    <property type="component" value="Unassembled WGS sequence"/>
</dbReference>
<evidence type="ECO:0000259" key="1">
    <source>
        <dbReference type="SMART" id="SM01173"/>
    </source>
</evidence>
<dbReference type="STRING" id="1965070.A0A3S3PEN5"/>
<protein>
    <submittedName>
        <fullName evidence="2">Coiled-coil domain-containing protein 75-like protein</fullName>
    </submittedName>
</protein>
<keyword evidence="3" id="KW-1185">Reference proteome</keyword>
<reference evidence="2 3" key="1">
    <citation type="journal article" date="2018" name="Gigascience">
        <title>Genomes of trombidid mites reveal novel predicted allergens and laterally-transferred genes associated with secondary metabolism.</title>
        <authorList>
            <person name="Dong X."/>
            <person name="Chaisiri K."/>
            <person name="Xia D."/>
            <person name="Armstrong S.D."/>
            <person name="Fang Y."/>
            <person name="Donnelly M.J."/>
            <person name="Kadowaki T."/>
            <person name="McGarry J.W."/>
            <person name="Darby A.C."/>
            <person name="Makepeace B.L."/>
        </authorList>
    </citation>
    <scope>NUCLEOTIDE SEQUENCE [LARGE SCALE GENOMIC DNA]</scope>
    <source>
        <strain evidence="2">UoL-WK</strain>
    </source>
</reference>
<dbReference type="EMBL" id="NCKU01003808">
    <property type="protein sequence ID" value="RWS06890.1"/>
    <property type="molecule type" value="Genomic_DNA"/>
</dbReference>
<proteinExistence type="predicted"/>
<dbReference type="PANTHER" id="PTHR21032:SF0">
    <property type="entry name" value="G PATCH DOMAIN-CONTAINING PROTEIN 11"/>
    <property type="match status" value="1"/>
</dbReference>
<name>A0A3S3PEN5_9ACAR</name>
<dbReference type="InterPro" id="IPR025239">
    <property type="entry name" value="DUF4187"/>
</dbReference>
<dbReference type="GO" id="GO:0000776">
    <property type="term" value="C:kinetochore"/>
    <property type="evidence" value="ECO:0007669"/>
    <property type="project" value="TreeGrafter"/>
</dbReference>
<accession>A0A3S3PEN5</accession>
<dbReference type="Pfam" id="PF13821">
    <property type="entry name" value="DUF4187"/>
    <property type="match status" value="1"/>
</dbReference>
<dbReference type="PANTHER" id="PTHR21032">
    <property type="entry name" value="G PATCH DOMAIN-CONTAINING PROTEIN 11"/>
    <property type="match status" value="1"/>
</dbReference>
<feature type="domain" description="DUF4187" evidence="1">
    <location>
        <begin position="193"/>
        <end position="247"/>
    </location>
</feature>
<sequence length="248" mass="28620">MDSNERGDCDDFMSDVFVDQSRDVRPGIGTNRAAKRQLQIEKKRCASNAKPVKVLEKERREEGLNSPLNASNKGFQLLQKMGFKPEKHKVVEPIKLVIKEDRSCLGNDSLLDAQINAKRQKVKQIEVDFEQRMKSKYAEKMIEKDLRDSQKICHHLDIENNISAPEESWFWPLNANMTNTEVKDEVPDEIGKDLSDDESNSLTTKEKLTLITLYLRNKYFYCIWCAVKYESVVQMESECPGDTRDAHS</sequence>
<evidence type="ECO:0000313" key="3">
    <source>
        <dbReference type="Proteomes" id="UP000285301"/>
    </source>
</evidence>
<dbReference type="AlphaFoldDB" id="A0A3S3PEN5"/>
<evidence type="ECO:0000313" key="2">
    <source>
        <dbReference type="EMBL" id="RWS06890.1"/>
    </source>
</evidence>
<dbReference type="SMART" id="SM01173">
    <property type="entry name" value="DUF4187"/>
    <property type="match status" value="1"/>
</dbReference>
<dbReference type="InterPro" id="IPR039249">
    <property type="entry name" value="GPATCH11"/>
</dbReference>
<organism evidence="2 3">
    <name type="scientific">Dinothrombium tinctorium</name>
    <dbReference type="NCBI Taxonomy" id="1965070"/>
    <lineage>
        <taxon>Eukaryota</taxon>
        <taxon>Metazoa</taxon>
        <taxon>Ecdysozoa</taxon>
        <taxon>Arthropoda</taxon>
        <taxon>Chelicerata</taxon>
        <taxon>Arachnida</taxon>
        <taxon>Acari</taxon>
        <taxon>Acariformes</taxon>
        <taxon>Trombidiformes</taxon>
        <taxon>Prostigmata</taxon>
        <taxon>Anystina</taxon>
        <taxon>Parasitengona</taxon>
        <taxon>Trombidioidea</taxon>
        <taxon>Trombidiidae</taxon>
        <taxon>Dinothrombium</taxon>
    </lineage>
</organism>
<gene>
    <name evidence="2" type="ORF">B4U79_13432</name>
</gene>